<dbReference type="Proteomes" id="UP001497680">
    <property type="component" value="Unassembled WGS sequence"/>
</dbReference>
<dbReference type="EMBL" id="MU394306">
    <property type="protein sequence ID" value="KAI6087744.1"/>
    <property type="molecule type" value="Genomic_DNA"/>
</dbReference>
<name>A0ACC0D4T8_9PEZI</name>
<organism evidence="1 2">
    <name type="scientific">Hypoxylon rubiginosum</name>
    <dbReference type="NCBI Taxonomy" id="110542"/>
    <lineage>
        <taxon>Eukaryota</taxon>
        <taxon>Fungi</taxon>
        <taxon>Dikarya</taxon>
        <taxon>Ascomycota</taxon>
        <taxon>Pezizomycotina</taxon>
        <taxon>Sordariomycetes</taxon>
        <taxon>Xylariomycetidae</taxon>
        <taxon>Xylariales</taxon>
        <taxon>Hypoxylaceae</taxon>
        <taxon>Hypoxylon</taxon>
    </lineage>
</organism>
<proteinExistence type="predicted"/>
<accession>A0ACC0D4T8</accession>
<evidence type="ECO:0000313" key="2">
    <source>
        <dbReference type="Proteomes" id="UP001497680"/>
    </source>
</evidence>
<comment type="caution">
    <text evidence="1">The sequence shown here is derived from an EMBL/GenBank/DDBJ whole genome shotgun (WGS) entry which is preliminary data.</text>
</comment>
<protein>
    <submittedName>
        <fullName evidence="1">Uncharacterized protein</fullName>
    </submittedName>
</protein>
<gene>
    <name evidence="1" type="ORF">F4821DRAFT_235810</name>
</gene>
<keyword evidence="2" id="KW-1185">Reference proteome</keyword>
<evidence type="ECO:0000313" key="1">
    <source>
        <dbReference type="EMBL" id="KAI6087744.1"/>
    </source>
</evidence>
<reference evidence="1 2" key="1">
    <citation type="journal article" date="2022" name="New Phytol.">
        <title>Ecological generalism drives hyperdiversity of secondary metabolite gene clusters in xylarialean endophytes.</title>
        <authorList>
            <person name="Franco M.E.E."/>
            <person name="Wisecaver J.H."/>
            <person name="Arnold A.E."/>
            <person name="Ju Y.M."/>
            <person name="Slot J.C."/>
            <person name="Ahrendt S."/>
            <person name="Moore L.P."/>
            <person name="Eastman K.E."/>
            <person name="Scott K."/>
            <person name="Konkel Z."/>
            <person name="Mondo S.J."/>
            <person name="Kuo A."/>
            <person name="Hayes R.D."/>
            <person name="Haridas S."/>
            <person name="Andreopoulos B."/>
            <person name="Riley R."/>
            <person name="LaButti K."/>
            <person name="Pangilinan J."/>
            <person name="Lipzen A."/>
            <person name="Amirebrahimi M."/>
            <person name="Yan J."/>
            <person name="Adam C."/>
            <person name="Keymanesh K."/>
            <person name="Ng V."/>
            <person name="Louie K."/>
            <person name="Northen T."/>
            <person name="Drula E."/>
            <person name="Henrissat B."/>
            <person name="Hsieh H.M."/>
            <person name="Youens-Clark K."/>
            <person name="Lutzoni F."/>
            <person name="Miadlikowska J."/>
            <person name="Eastwood D.C."/>
            <person name="Hamelin R.C."/>
            <person name="Grigoriev I.V."/>
            <person name="U'Ren J.M."/>
        </authorList>
    </citation>
    <scope>NUCLEOTIDE SEQUENCE [LARGE SCALE GENOMIC DNA]</scope>
    <source>
        <strain evidence="1 2">ER1909</strain>
    </source>
</reference>
<sequence>MRIDIPTPRAAIPEQPRSNTNSSSIATNTPAAAMQDAIPSTSSDPATSSGLSTGVLVGIVIVAAFLALGLGILAAYLLRRWIRKRGTRKNNHYVGMPPAQYPGFQLQRGYTQSGRSQSTKSNTSKRYPVTTHIIVPQELPALEPAAVELPAASYWHLYR</sequence>